<evidence type="ECO:0000259" key="12">
    <source>
        <dbReference type="PROSITE" id="PS50262"/>
    </source>
</evidence>
<evidence type="ECO:0000256" key="8">
    <source>
        <dbReference type="ARBA" id="ARBA00023224"/>
    </source>
</evidence>
<reference evidence="13" key="3">
    <citation type="submission" date="2025-09" db="UniProtKB">
        <authorList>
            <consortium name="Ensembl"/>
        </authorList>
    </citation>
    <scope>IDENTIFICATION</scope>
</reference>
<keyword evidence="7 10" id="KW-0675">Receptor</keyword>
<evidence type="ECO:0000313" key="13">
    <source>
        <dbReference type="Ensembl" id="ENSACAP00000036641.1"/>
    </source>
</evidence>
<dbReference type="InterPro" id="IPR026234">
    <property type="entry name" value="MRGPCRFAMILY"/>
</dbReference>
<feature type="transmembrane region" description="Helical" evidence="11">
    <location>
        <begin position="30"/>
        <end position="54"/>
    </location>
</feature>
<evidence type="ECO:0000256" key="2">
    <source>
        <dbReference type="ARBA" id="ARBA00022475"/>
    </source>
</evidence>
<feature type="transmembrane region" description="Helical" evidence="11">
    <location>
        <begin position="209"/>
        <end position="231"/>
    </location>
</feature>
<evidence type="ECO:0000256" key="9">
    <source>
        <dbReference type="ARBA" id="ARBA00061394"/>
    </source>
</evidence>
<dbReference type="SUPFAM" id="SSF81321">
    <property type="entry name" value="Family A G protein-coupled receptor-like"/>
    <property type="match status" value="1"/>
</dbReference>
<dbReference type="PROSITE" id="PS00237">
    <property type="entry name" value="G_PROTEIN_RECEP_F1_1"/>
    <property type="match status" value="1"/>
</dbReference>
<evidence type="ECO:0000256" key="6">
    <source>
        <dbReference type="ARBA" id="ARBA00023136"/>
    </source>
</evidence>
<organism evidence="13 14">
    <name type="scientific">Anolis carolinensis</name>
    <name type="common">Green anole</name>
    <name type="synonym">American chameleon</name>
    <dbReference type="NCBI Taxonomy" id="28377"/>
    <lineage>
        <taxon>Eukaryota</taxon>
        <taxon>Metazoa</taxon>
        <taxon>Chordata</taxon>
        <taxon>Craniata</taxon>
        <taxon>Vertebrata</taxon>
        <taxon>Euteleostomi</taxon>
        <taxon>Lepidosauria</taxon>
        <taxon>Squamata</taxon>
        <taxon>Bifurcata</taxon>
        <taxon>Unidentata</taxon>
        <taxon>Episquamata</taxon>
        <taxon>Toxicofera</taxon>
        <taxon>Iguania</taxon>
        <taxon>Dactyloidae</taxon>
        <taxon>Anolis</taxon>
    </lineage>
</organism>
<evidence type="ECO:0000256" key="11">
    <source>
        <dbReference type="SAM" id="Phobius"/>
    </source>
</evidence>
<sequence length="301" mass="34409">MDYNTSENIMAYNDDGVPVDGNSDINYLEVVTGTICLLISPPGLLGNGIVIWLLGFRVKRNPFTVYIFNLSIADFGVLTTQATFGILIILQYFHLLPFSFNIYIFLHVMNIFTFIASNFLLIVISVDRCVCVFFPLWHRCHRPPLLSTAVCVMTWILTLIFTTGAILLDLLKFVFLLNTVLLTPIMCVSTLAMLTKVRLRSLQQKRGKMLRAILLTLLFFLLFAFPINGIHSLSFLKEQYLHVYAYGYVCFSLNSAINPLIYYLVGRGNRDKRGRSSKRINKVLEKLFKEEEDCCRGNQEI</sequence>
<dbReference type="GeneTree" id="ENSGT01030000234639"/>
<keyword evidence="4 11" id="KW-1133">Transmembrane helix</keyword>
<dbReference type="PRINTS" id="PR02108">
    <property type="entry name" value="MRGPCRFAMILY"/>
</dbReference>
<dbReference type="Ensembl" id="ENSACAT00000054398.1">
    <property type="protein sequence ID" value="ENSACAP00000036641.1"/>
    <property type="gene ID" value="ENSACAG00000035785.1"/>
</dbReference>
<comment type="subcellular location">
    <subcellularLocation>
        <location evidence="1">Cell membrane</location>
        <topology evidence="1">Multi-pass membrane protein</topology>
    </subcellularLocation>
</comment>
<dbReference type="InParanoid" id="A0A803TN51"/>
<evidence type="ECO:0000256" key="1">
    <source>
        <dbReference type="ARBA" id="ARBA00004651"/>
    </source>
</evidence>
<comment type="similarity">
    <text evidence="9">Belongs to the G-protein coupled receptor 1 family. Mas subfamily.</text>
</comment>
<dbReference type="GO" id="GO:0007186">
    <property type="term" value="P:G protein-coupled receptor signaling pathway"/>
    <property type="evidence" value="ECO:0000318"/>
    <property type="project" value="GO_Central"/>
</dbReference>
<dbReference type="Proteomes" id="UP000001646">
    <property type="component" value="Chromosome 4"/>
</dbReference>
<dbReference type="InterPro" id="IPR000276">
    <property type="entry name" value="GPCR_Rhodpsn"/>
</dbReference>
<dbReference type="PANTHER" id="PTHR11334">
    <property type="entry name" value="MAS-RELATED G-PROTEIN COUPLED RECEPTOR"/>
    <property type="match status" value="1"/>
</dbReference>
<feature type="domain" description="G-protein coupled receptors family 1 profile" evidence="12">
    <location>
        <begin position="46"/>
        <end position="262"/>
    </location>
</feature>
<keyword evidence="8 10" id="KW-0807">Transducer</keyword>
<evidence type="ECO:0000313" key="14">
    <source>
        <dbReference type="Proteomes" id="UP000001646"/>
    </source>
</evidence>
<keyword evidence="6 11" id="KW-0472">Membrane</keyword>
<feature type="transmembrane region" description="Helical" evidence="11">
    <location>
        <begin position="66"/>
        <end position="90"/>
    </location>
</feature>
<dbReference type="GO" id="GO:0005886">
    <property type="term" value="C:plasma membrane"/>
    <property type="evidence" value="ECO:0000318"/>
    <property type="project" value="GO_Central"/>
</dbReference>
<keyword evidence="14" id="KW-1185">Reference proteome</keyword>
<dbReference type="Gene3D" id="1.20.1070.10">
    <property type="entry name" value="Rhodopsin 7-helix transmembrane proteins"/>
    <property type="match status" value="2"/>
</dbReference>
<protein>
    <recommendedName>
        <fullName evidence="12">G-protein coupled receptors family 1 profile domain-containing protein</fullName>
    </recommendedName>
</protein>
<dbReference type="GO" id="GO:0004930">
    <property type="term" value="F:G protein-coupled receptor activity"/>
    <property type="evidence" value="ECO:0000318"/>
    <property type="project" value="GO_Central"/>
</dbReference>
<dbReference type="PROSITE" id="PS50262">
    <property type="entry name" value="G_PROTEIN_RECEP_F1_2"/>
    <property type="match status" value="1"/>
</dbReference>
<evidence type="ECO:0000256" key="3">
    <source>
        <dbReference type="ARBA" id="ARBA00022692"/>
    </source>
</evidence>
<reference evidence="13 14" key="1">
    <citation type="submission" date="2009-12" db="EMBL/GenBank/DDBJ databases">
        <title>The Genome Sequence of Anolis carolinensis (Green Anole Lizard).</title>
        <authorList>
            <consortium name="The Genome Sequencing Platform"/>
            <person name="Di Palma F."/>
            <person name="Alfoldi J."/>
            <person name="Heiman D."/>
            <person name="Young S."/>
            <person name="Grabherr M."/>
            <person name="Johnson J."/>
            <person name="Lander E.S."/>
            <person name="Lindblad-Toh K."/>
        </authorList>
    </citation>
    <scope>NUCLEOTIDE SEQUENCE [LARGE SCALE GENOMIC DNA]</scope>
    <source>
        <strain evidence="13 14">JBL SC #1</strain>
    </source>
</reference>
<evidence type="ECO:0000256" key="4">
    <source>
        <dbReference type="ARBA" id="ARBA00022989"/>
    </source>
</evidence>
<dbReference type="AlphaFoldDB" id="A0A803TN51"/>
<keyword evidence="3 10" id="KW-0812">Transmembrane</keyword>
<evidence type="ECO:0000256" key="7">
    <source>
        <dbReference type="ARBA" id="ARBA00023170"/>
    </source>
</evidence>
<reference evidence="13" key="2">
    <citation type="submission" date="2025-08" db="UniProtKB">
        <authorList>
            <consortium name="Ensembl"/>
        </authorList>
    </citation>
    <scope>IDENTIFICATION</scope>
</reference>
<dbReference type="FunFam" id="1.20.1070.10:FF:000193">
    <property type="entry name" value="Mas-related G-protein coupled receptor member E"/>
    <property type="match status" value="1"/>
</dbReference>
<accession>A0A803TN51</accession>
<keyword evidence="5 10" id="KW-0297">G-protein coupled receptor</keyword>
<dbReference type="InterPro" id="IPR017452">
    <property type="entry name" value="GPCR_Rhodpsn_7TM"/>
</dbReference>
<dbReference type="Pfam" id="PF00001">
    <property type="entry name" value="7tm_1"/>
    <property type="match status" value="1"/>
</dbReference>
<dbReference type="PANTHER" id="PTHR11334:SF69">
    <property type="entry name" value="G-PROTEIN COUPLED RECEPTORS FAMILY 1 PROFILE DOMAIN-CONTAINING PROTEIN"/>
    <property type="match status" value="1"/>
</dbReference>
<dbReference type="PRINTS" id="PR00237">
    <property type="entry name" value="GPCRRHODOPSN"/>
</dbReference>
<feature type="transmembrane region" description="Helical" evidence="11">
    <location>
        <begin position="102"/>
        <end position="124"/>
    </location>
</feature>
<proteinExistence type="inferred from homology"/>
<feature type="transmembrane region" description="Helical" evidence="11">
    <location>
        <begin position="243"/>
        <end position="265"/>
    </location>
</feature>
<evidence type="ECO:0000256" key="5">
    <source>
        <dbReference type="ARBA" id="ARBA00023040"/>
    </source>
</evidence>
<feature type="transmembrane region" description="Helical" evidence="11">
    <location>
        <begin position="145"/>
        <end position="167"/>
    </location>
</feature>
<name>A0A803TN51_ANOCA</name>
<keyword evidence="2" id="KW-1003">Cell membrane</keyword>
<feature type="transmembrane region" description="Helical" evidence="11">
    <location>
        <begin position="173"/>
        <end position="197"/>
    </location>
</feature>
<evidence type="ECO:0000256" key="10">
    <source>
        <dbReference type="RuleBase" id="RU000688"/>
    </source>
</evidence>